<reference evidence="5 6" key="1">
    <citation type="submission" date="2024-02" db="EMBL/GenBank/DDBJ databases">
        <title>Chromosome-scale genome assembly of the rough periwinkle Littorina saxatilis.</title>
        <authorList>
            <person name="De Jode A."/>
            <person name="Faria R."/>
            <person name="Formenti G."/>
            <person name="Sims Y."/>
            <person name="Smith T.P."/>
            <person name="Tracey A."/>
            <person name="Wood J.M.D."/>
            <person name="Zagrodzka Z.B."/>
            <person name="Johannesson K."/>
            <person name="Butlin R.K."/>
            <person name="Leder E.H."/>
        </authorList>
    </citation>
    <scope>NUCLEOTIDE SEQUENCE [LARGE SCALE GENOMIC DNA]</scope>
    <source>
        <strain evidence="5">Snail1</strain>
        <tissue evidence="5">Muscle</tissue>
    </source>
</reference>
<dbReference type="InterPro" id="IPR003609">
    <property type="entry name" value="Pan_app"/>
</dbReference>
<dbReference type="Gene3D" id="3.50.4.10">
    <property type="entry name" value="Hepatocyte Growth Factor"/>
    <property type="match status" value="1"/>
</dbReference>
<dbReference type="SUPFAM" id="SSF49899">
    <property type="entry name" value="Concanavalin A-like lectins/glucanases"/>
    <property type="match status" value="1"/>
</dbReference>
<dbReference type="EMBL" id="JBAMIC010000013">
    <property type="protein sequence ID" value="KAK7097833.1"/>
    <property type="molecule type" value="Genomic_DNA"/>
</dbReference>
<dbReference type="AlphaFoldDB" id="A0AAN9G6Y9"/>
<feature type="signal peptide" evidence="3">
    <location>
        <begin position="1"/>
        <end position="17"/>
    </location>
</feature>
<name>A0AAN9G6Y9_9CAEN</name>
<evidence type="ECO:0000256" key="3">
    <source>
        <dbReference type="SAM" id="SignalP"/>
    </source>
</evidence>
<dbReference type="Pfam" id="PF00337">
    <property type="entry name" value="Gal-bind_lectin"/>
    <property type="match status" value="1"/>
</dbReference>
<evidence type="ECO:0000313" key="6">
    <source>
        <dbReference type="Proteomes" id="UP001374579"/>
    </source>
</evidence>
<protein>
    <recommendedName>
        <fullName evidence="2">Galectin</fullName>
    </recommendedName>
</protein>
<sequence length="253" mass="29044">MWGPLAWTAMMIFVSEAVITSHKFDLATSQNVTQYQEMTSASSKLMCVKECLKHSWCDSFAYGSARGECFLQVESETLLWIDDDVKVYRVRSLCNPSDVDHTMFNVTWRQPGLEGDIRCNDDDYMYSGDSPTIHCKQPGLWITDGTCRQRIWRNTQASDRHPFPRTISPGWAMCVRGVSCTACDKFSFNLRNDSQYVVHVDVRFDFSNSKRILYLTSNVNGWLDGTFVGNFPFDLGEPFEVELRVSDWNTLEV</sequence>
<keyword evidence="6" id="KW-1185">Reference proteome</keyword>
<organism evidence="5 6">
    <name type="scientific">Littorina saxatilis</name>
    <dbReference type="NCBI Taxonomy" id="31220"/>
    <lineage>
        <taxon>Eukaryota</taxon>
        <taxon>Metazoa</taxon>
        <taxon>Spiralia</taxon>
        <taxon>Lophotrochozoa</taxon>
        <taxon>Mollusca</taxon>
        <taxon>Gastropoda</taxon>
        <taxon>Caenogastropoda</taxon>
        <taxon>Littorinimorpha</taxon>
        <taxon>Littorinoidea</taxon>
        <taxon>Littorinidae</taxon>
        <taxon>Littorina</taxon>
    </lineage>
</organism>
<evidence type="ECO:0000259" key="4">
    <source>
        <dbReference type="PROSITE" id="PS51304"/>
    </source>
</evidence>
<evidence type="ECO:0000256" key="2">
    <source>
        <dbReference type="RuleBase" id="RU102079"/>
    </source>
</evidence>
<proteinExistence type="predicted"/>
<dbReference type="InterPro" id="IPR001079">
    <property type="entry name" value="Galectin_CRD"/>
</dbReference>
<dbReference type="Proteomes" id="UP001374579">
    <property type="component" value="Unassembled WGS sequence"/>
</dbReference>
<feature type="chain" id="PRO_5043020878" description="Galectin" evidence="3">
    <location>
        <begin position="18"/>
        <end position="253"/>
    </location>
</feature>
<feature type="domain" description="Galectin" evidence="4">
    <location>
        <begin position="159"/>
        <end position="253"/>
    </location>
</feature>
<comment type="caution">
    <text evidence="5">The sequence shown here is derived from an EMBL/GenBank/DDBJ whole genome shotgun (WGS) entry which is preliminary data.</text>
</comment>
<accession>A0AAN9G6Y9</accession>
<evidence type="ECO:0000313" key="5">
    <source>
        <dbReference type="EMBL" id="KAK7097833.1"/>
    </source>
</evidence>
<keyword evidence="1 2" id="KW-0430">Lectin</keyword>
<dbReference type="GO" id="GO:0030246">
    <property type="term" value="F:carbohydrate binding"/>
    <property type="evidence" value="ECO:0007669"/>
    <property type="project" value="UniProtKB-UniRule"/>
</dbReference>
<dbReference type="Pfam" id="PF00024">
    <property type="entry name" value="PAN_1"/>
    <property type="match status" value="1"/>
</dbReference>
<evidence type="ECO:0000256" key="1">
    <source>
        <dbReference type="ARBA" id="ARBA00022734"/>
    </source>
</evidence>
<gene>
    <name evidence="5" type="ORF">V1264_004754</name>
</gene>
<keyword evidence="3" id="KW-0732">Signal</keyword>
<dbReference type="InterPro" id="IPR013320">
    <property type="entry name" value="ConA-like_dom_sf"/>
</dbReference>
<dbReference type="Gene3D" id="2.60.120.200">
    <property type="match status" value="1"/>
</dbReference>
<dbReference type="PROSITE" id="PS51304">
    <property type="entry name" value="GALECTIN"/>
    <property type="match status" value="1"/>
</dbReference>